<feature type="DNA-binding region" description="H-T-H motif" evidence="4">
    <location>
        <begin position="34"/>
        <end position="53"/>
    </location>
</feature>
<dbReference type="PANTHER" id="PTHR30055:SF238">
    <property type="entry name" value="MYCOFACTOCIN BIOSYNTHESIS TRANSCRIPTIONAL REGULATOR MFTR-RELATED"/>
    <property type="match status" value="1"/>
</dbReference>
<keyword evidence="7" id="KW-1185">Reference proteome</keyword>
<feature type="domain" description="HTH tetR-type" evidence="5">
    <location>
        <begin position="11"/>
        <end position="71"/>
    </location>
</feature>
<dbReference type="RefSeq" id="WP_179224449.1">
    <property type="nucleotide sequence ID" value="NZ_FZOO01000005.1"/>
</dbReference>
<evidence type="ECO:0000256" key="4">
    <source>
        <dbReference type="PROSITE-ProRule" id="PRU00335"/>
    </source>
</evidence>
<accession>A0A239FJV8</accession>
<dbReference type="PANTHER" id="PTHR30055">
    <property type="entry name" value="HTH-TYPE TRANSCRIPTIONAL REGULATOR RUTR"/>
    <property type="match status" value="1"/>
</dbReference>
<protein>
    <submittedName>
        <fullName evidence="6">Transcriptional regulator, TetR family</fullName>
    </submittedName>
</protein>
<evidence type="ECO:0000313" key="7">
    <source>
        <dbReference type="Proteomes" id="UP000198373"/>
    </source>
</evidence>
<dbReference type="SUPFAM" id="SSF46689">
    <property type="entry name" value="Homeodomain-like"/>
    <property type="match status" value="1"/>
</dbReference>
<dbReference type="Proteomes" id="UP000198373">
    <property type="component" value="Unassembled WGS sequence"/>
</dbReference>
<dbReference type="InterPro" id="IPR050109">
    <property type="entry name" value="HTH-type_TetR-like_transc_reg"/>
</dbReference>
<evidence type="ECO:0000256" key="1">
    <source>
        <dbReference type="ARBA" id="ARBA00023015"/>
    </source>
</evidence>
<gene>
    <name evidence="6" type="ORF">SAMN06893096_105122</name>
</gene>
<dbReference type="Gene3D" id="1.10.357.10">
    <property type="entry name" value="Tetracycline Repressor, domain 2"/>
    <property type="match status" value="1"/>
</dbReference>
<keyword evidence="3" id="KW-0804">Transcription</keyword>
<reference evidence="7" key="1">
    <citation type="submission" date="2017-06" db="EMBL/GenBank/DDBJ databases">
        <authorList>
            <person name="Varghese N."/>
            <person name="Submissions S."/>
        </authorList>
    </citation>
    <scope>NUCLEOTIDE SEQUENCE [LARGE SCALE GENOMIC DNA]</scope>
    <source>
        <strain evidence="7">DSM 46839</strain>
    </source>
</reference>
<keyword evidence="2 4" id="KW-0238">DNA-binding</keyword>
<dbReference type="Pfam" id="PF00440">
    <property type="entry name" value="TetR_N"/>
    <property type="match status" value="1"/>
</dbReference>
<dbReference type="InterPro" id="IPR001647">
    <property type="entry name" value="HTH_TetR"/>
</dbReference>
<dbReference type="Gene3D" id="1.10.10.60">
    <property type="entry name" value="Homeodomain-like"/>
    <property type="match status" value="1"/>
</dbReference>
<dbReference type="InterPro" id="IPR009057">
    <property type="entry name" value="Homeodomain-like_sf"/>
</dbReference>
<dbReference type="PROSITE" id="PS50977">
    <property type="entry name" value="HTH_TETR_2"/>
    <property type="match status" value="1"/>
</dbReference>
<name>A0A239FJV8_9ACTN</name>
<sequence>MTQAHRARQYAATHQRIYDTAMALFAECGYEEVAIGQIATAAGVSVPTFYAHYASKDELIMALPERAEVAALLAAAPADRPLAERLRLILGGFLAGMAAERRADTLARWRIIASTPRLRYRAAGYERATAQMLLDELGVAEDGDPAVVVVTAHFSAYTQALLRWGASGGTLPLEEVAAEAMAVLRGM</sequence>
<keyword evidence="1" id="KW-0805">Transcription regulation</keyword>
<evidence type="ECO:0000259" key="5">
    <source>
        <dbReference type="PROSITE" id="PS50977"/>
    </source>
</evidence>
<evidence type="ECO:0000256" key="2">
    <source>
        <dbReference type="ARBA" id="ARBA00023125"/>
    </source>
</evidence>
<dbReference type="GO" id="GO:0003700">
    <property type="term" value="F:DNA-binding transcription factor activity"/>
    <property type="evidence" value="ECO:0007669"/>
    <property type="project" value="TreeGrafter"/>
</dbReference>
<dbReference type="EMBL" id="FZOO01000005">
    <property type="protein sequence ID" value="SNS57041.1"/>
    <property type="molecule type" value="Genomic_DNA"/>
</dbReference>
<organism evidence="6 7">
    <name type="scientific">Geodermatophilus pulveris</name>
    <dbReference type="NCBI Taxonomy" id="1564159"/>
    <lineage>
        <taxon>Bacteria</taxon>
        <taxon>Bacillati</taxon>
        <taxon>Actinomycetota</taxon>
        <taxon>Actinomycetes</taxon>
        <taxon>Geodermatophilales</taxon>
        <taxon>Geodermatophilaceae</taxon>
        <taxon>Geodermatophilus</taxon>
    </lineage>
</organism>
<dbReference type="AlphaFoldDB" id="A0A239FJV8"/>
<evidence type="ECO:0000313" key="6">
    <source>
        <dbReference type="EMBL" id="SNS57041.1"/>
    </source>
</evidence>
<dbReference type="GO" id="GO:0000976">
    <property type="term" value="F:transcription cis-regulatory region binding"/>
    <property type="evidence" value="ECO:0007669"/>
    <property type="project" value="TreeGrafter"/>
</dbReference>
<dbReference type="PRINTS" id="PR00455">
    <property type="entry name" value="HTHTETR"/>
</dbReference>
<evidence type="ECO:0000256" key="3">
    <source>
        <dbReference type="ARBA" id="ARBA00023163"/>
    </source>
</evidence>
<proteinExistence type="predicted"/>